<dbReference type="Proteomes" id="UP000298138">
    <property type="component" value="Unassembled WGS sequence"/>
</dbReference>
<dbReference type="InterPro" id="IPR050241">
    <property type="entry name" value="NAD-cap_RNA_hydrolase_NudC"/>
</dbReference>
<dbReference type="PANTHER" id="PTHR42904">
    <property type="entry name" value="NUDIX HYDROLASE, NUDC SUBFAMILY"/>
    <property type="match status" value="1"/>
</dbReference>
<dbReference type="SUPFAM" id="SSF55811">
    <property type="entry name" value="Nudix"/>
    <property type="match status" value="1"/>
</dbReference>
<dbReference type="GO" id="GO:0046872">
    <property type="term" value="F:metal ion binding"/>
    <property type="evidence" value="ECO:0007669"/>
    <property type="project" value="UniProtKB-KW"/>
</dbReference>
<dbReference type="OrthoDB" id="10249612at2759"/>
<dbReference type="Pfam" id="PF00293">
    <property type="entry name" value="NUDIX"/>
    <property type="match status" value="1"/>
</dbReference>
<dbReference type="InterPro" id="IPR049734">
    <property type="entry name" value="NudC-like_C"/>
</dbReference>
<evidence type="ECO:0000256" key="1">
    <source>
        <dbReference type="ARBA" id="ARBA00001946"/>
    </source>
</evidence>
<dbReference type="InParanoid" id="A0A4S2MR62"/>
<dbReference type="InterPro" id="IPR015375">
    <property type="entry name" value="NADH_PPase-like_N"/>
</dbReference>
<evidence type="ECO:0000256" key="8">
    <source>
        <dbReference type="ARBA" id="ARBA00023027"/>
    </source>
</evidence>
<comment type="catalytic activity">
    <reaction evidence="9">
        <text>a 5'-end NAD(+)-phospho-ribonucleoside in mRNA + H2O = a 5'-end phospho-adenosine-phospho-ribonucleoside in mRNA + beta-nicotinamide D-ribonucleotide + 2 H(+)</text>
        <dbReference type="Rhea" id="RHEA:60876"/>
        <dbReference type="Rhea" id="RHEA-COMP:15698"/>
        <dbReference type="Rhea" id="RHEA-COMP:15719"/>
        <dbReference type="ChEBI" id="CHEBI:14649"/>
        <dbReference type="ChEBI" id="CHEBI:15377"/>
        <dbReference type="ChEBI" id="CHEBI:15378"/>
        <dbReference type="ChEBI" id="CHEBI:144029"/>
        <dbReference type="ChEBI" id="CHEBI:144051"/>
    </reaction>
    <physiologicalReaction direction="left-to-right" evidence="9">
        <dbReference type="Rhea" id="RHEA:60877"/>
    </physiologicalReaction>
</comment>
<dbReference type="PROSITE" id="PS00893">
    <property type="entry name" value="NUDIX_BOX"/>
    <property type="match status" value="1"/>
</dbReference>
<evidence type="ECO:0000313" key="12">
    <source>
        <dbReference type="Proteomes" id="UP000298138"/>
    </source>
</evidence>
<organism evidence="11 12">
    <name type="scientific">Ascodesmis nigricans</name>
    <dbReference type="NCBI Taxonomy" id="341454"/>
    <lineage>
        <taxon>Eukaryota</taxon>
        <taxon>Fungi</taxon>
        <taxon>Dikarya</taxon>
        <taxon>Ascomycota</taxon>
        <taxon>Pezizomycotina</taxon>
        <taxon>Pezizomycetes</taxon>
        <taxon>Pezizales</taxon>
        <taxon>Ascodesmidaceae</taxon>
        <taxon>Ascodesmis</taxon>
    </lineage>
</organism>
<dbReference type="PROSITE" id="PS51462">
    <property type="entry name" value="NUDIX"/>
    <property type="match status" value="1"/>
</dbReference>
<dbReference type="Gene3D" id="3.90.79.10">
    <property type="entry name" value="Nucleoside Triphosphate Pyrophosphohydrolase"/>
    <property type="match status" value="1"/>
</dbReference>
<proteinExistence type="inferred from homology"/>
<evidence type="ECO:0000256" key="4">
    <source>
        <dbReference type="ARBA" id="ARBA00012381"/>
    </source>
</evidence>
<reference evidence="11 12" key="1">
    <citation type="submission" date="2019-04" db="EMBL/GenBank/DDBJ databases">
        <title>Comparative genomics and transcriptomics to analyze fruiting body development in filamentous ascomycetes.</title>
        <authorList>
            <consortium name="DOE Joint Genome Institute"/>
            <person name="Lutkenhaus R."/>
            <person name="Traeger S."/>
            <person name="Breuer J."/>
            <person name="Kuo A."/>
            <person name="Lipzen A."/>
            <person name="Pangilinan J."/>
            <person name="Dilworth D."/>
            <person name="Sandor L."/>
            <person name="Poggeler S."/>
            <person name="Barry K."/>
            <person name="Grigoriev I.V."/>
            <person name="Nowrousian M."/>
        </authorList>
    </citation>
    <scope>NUCLEOTIDE SEQUENCE [LARGE SCALE GENOMIC DNA]</scope>
    <source>
        <strain evidence="11 12">CBS 389.68</strain>
    </source>
</reference>
<accession>A0A4S2MR62</accession>
<dbReference type="Gene3D" id="3.90.79.20">
    <property type="match status" value="1"/>
</dbReference>
<dbReference type="Pfam" id="PF09296">
    <property type="entry name" value="NUDIX-like"/>
    <property type="match status" value="1"/>
</dbReference>
<dbReference type="PANTHER" id="PTHR42904:SF6">
    <property type="entry name" value="NAD-CAPPED RNA HYDROLASE NUDT12"/>
    <property type="match status" value="1"/>
</dbReference>
<dbReference type="AlphaFoldDB" id="A0A4S2MR62"/>
<name>A0A4S2MR62_9PEZI</name>
<protein>
    <recommendedName>
        <fullName evidence="4">NAD(+) diphosphatase</fullName>
        <ecNumber evidence="4">3.6.1.22</ecNumber>
    </recommendedName>
</protein>
<sequence>MGNTRAPPPTTGFPLNRLSFLRDTPAFLSSALASSRVILFNNLHPLTTTTPHYSVHFLPYTTISHLLPNPFTFESEDAYTSAYDSRDPIPPIFVFLGVDEKDLESGFEYQGQGGKSGDTVYKGRPYFAVDVSGNEKAQELALGGVKEGEKTEGPNWRPQRVDMGLPAREAAMVGFGRQVLHWNMNNRFCSSCGSSTISLHAGTKRVCPGTDKALIIEDGDTGNRIVCTVRKGVHNIAFPRTDPTVIMAIVNSAGDKVLLGHNKRFPKGFFSTLAGFCEPCESVEDAVRRETWEESGVRVGRVIIHSTQPWPYPASLMLGCIGQALPDGETIDLGHDPELEEARWFDLGHIRRIIEKAEGGAKDGGGQWVSDGEEVVRIPPPAAIAHQLIAAVARGFVGGVPKI</sequence>
<comment type="cofactor">
    <cofactor evidence="1">
        <name>Mg(2+)</name>
        <dbReference type="ChEBI" id="CHEBI:18420"/>
    </cofactor>
</comment>
<dbReference type="FunCoup" id="A0A4S2MR62">
    <property type="interactions" value="96"/>
</dbReference>
<dbReference type="FunFam" id="3.90.79.10:FF:000042">
    <property type="entry name" value="Probable NADH pyrophosphatase"/>
    <property type="match status" value="1"/>
</dbReference>
<dbReference type="InterPro" id="IPR020084">
    <property type="entry name" value="NUDIX_hydrolase_CS"/>
</dbReference>
<keyword evidence="8" id="KW-0520">NAD</keyword>
<dbReference type="InterPro" id="IPR015797">
    <property type="entry name" value="NUDIX_hydrolase-like_dom_sf"/>
</dbReference>
<dbReference type="GO" id="GO:0005777">
    <property type="term" value="C:peroxisome"/>
    <property type="evidence" value="ECO:0007669"/>
    <property type="project" value="TreeGrafter"/>
</dbReference>
<dbReference type="Pfam" id="PF09297">
    <property type="entry name" value="Zn_ribbon_NUD"/>
    <property type="match status" value="1"/>
</dbReference>
<evidence type="ECO:0000256" key="2">
    <source>
        <dbReference type="ARBA" id="ARBA00001947"/>
    </source>
</evidence>
<dbReference type="EC" id="3.6.1.22" evidence="4"/>
<dbReference type="InterPro" id="IPR015376">
    <property type="entry name" value="Znr_NADH_PPase"/>
</dbReference>
<evidence type="ECO:0000256" key="7">
    <source>
        <dbReference type="ARBA" id="ARBA00022842"/>
    </source>
</evidence>
<dbReference type="EMBL" id="ML220158">
    <property type="protein sequence ID" value="TGZ77147.1"/>
    <property type="molecule type" value="Genomic_DNA"/>
</dbReference>
<keyword evidence="7" id="KW-0460">Magnesium</keyword>
<evidence type="ECO:0000259" key="10">
    <source>
        <dbReference type="PROSITE" id="PS51462"/>
    </source>
</evidence>
<dbReference type="CDD" id="cd03429">
    <property type="entry name" value="NUDIX_NADH_pyrophosphatase_Nudt13"/>
    <property type="match status" value="1"/>
</dbReference>
<keyword evidence="5" id="KW-0479">Metal-binding</keyword>
<evidence type="ECO:0000313" key="11">
    <source>
        <dbReference type="EMBL" id="TGZ77147.1"/>
    </source>
</evidence>
<keyword evidence="6" id="KW-0378">Hydrolase</keyword>
<evidence type="ECO:0000256" key="3">
    <source>
        <dbReference type="ARBA" id="ARBA00009595"/>
    </source>
</evidence>
<dbReference type="GO" id="GO:0005829">
    <property type="term" value="C:cytosol"/>
    <property type="evidence" value="ECO:0007669"/>
    <property type="project" value="TreeGrafter"/>
</dbReference>
<evidence type="ECO:0000256" key="5">
    <source>
        <dbReference type="ARBA" id="ARBA00022723"/>
    </source>
</evidence>
<dbReference type="GO" id="GO:0019677">
    <property type="term" value="P:NAD+ catabolic process"/>
    <property type="evidence" value="ECO:0007669"/>
    <property type="project" value="TreeGrafter"/>
</dbReference>
<dbReference type="GO" id="GO:0006742">
    <property type="term" value="P:NADP+ catabolic process"/>
    <property type="evidence" value="ECO:0007669"/>
    <property type="project" value="TreeGrafter"/>
</dbReference>
<gene>
    <name evidence="11" type="ORF">EX30DRAFT_344341</name>
</gene>
<dbReference type="STRING" id="341454.A0A4S2MR62"/>
<comment type="similarity">
    <text evidence="3">Belongs to the Nudix hydrolase family. NudC subfamily.</text>
</comment>
<evidence type="ECO:0000256" key="9">
    <source>
        <dbReference type="ARBA" id="ARBA00023679"/>
    </source>
</evidence>
<dbReference type="GO" id="GO:0035529">
    <property type="term" value="F:NADH pyrophosphatase activity"/>
    <property type="evidence" value="ECO:0007669"/>
    <property type="project" value="TreeGrafter"/>
</dbReference>
<dbReference type="InterPro" id="IPR000086">
    <property type="entry name" value="NUDIX_hydrolase_dom"/>
</dbReference>
<keyword evidence="12" id="KW-1185">Reference proteome</keyword>
<evidence type="ECO:0000256" key="6">
    <source>
        <dbReference type="ARBA" id="ARBA00022801"/>
    </source>
</evidence>
<comment type="cofactor">
    <cofactor evidence="2">
        <name>Zn(2+)</name>
        <dbReference type="ChEBI" id="CHEBI:29105"/>
    </cofactor>
</comment>
<feature type="domain" description="Nudix hydrolase" evidence="10">
    <location>
        <begin position="239"/>
        <end position="367"/>
    </location>
</feature>